<evidence type="ECO:0000256" key="3">
    <source>
        <dbReference type="SAM" id="SignalP"/>
    </source>
</evidence>
<evidence type="ECO:0000313" key="5">
    <source>
        <dbReference type="EMBL" id="GAN09254.1"/>
    </source>
</evidence>
<dbReference type="Pfam" id="PF03330">
    <property type="entry name" value="DPBB_1"/>
    <property type="match status" value="1"/>
</dbReference>
<evidence type="ECO:0000313" key="6">
    <source>
        <dbReference type="Proteomes" id="UP000053815"/>
    </source>
</evidence>
<proteinExistence type="predicted"/>
<name>A0A0C9MP75_9FUNG</name>
<dbReference type="CDD" id="cd22191">
    <property type="entry name" value="DPBB_RlpA_EXP_N-like"/>
    <property type="match status" value="1"/>
</dbReference>
<feature type="region of interest" description="Disordered" evidence="2">
    <location>
        <begin position="94"/>
        <end position="152"/>
    </location>
</feature>
<feature type="compositionally biased region" description="Basic residues" evidence="2">
    <location>
        <begin position="117"/>
        <end position="135"/>
    </location>
</feature>
<organism evidence="5">
    <name type="scientific">Mucor ambiguus</name>
    <dbReference type="NCBI Taxonomy" id="91626"/>
    <lineage>
        <taxon>Eukaryota</taxon>
        <taxon>Fungi</taxon>
        <taxon>Fungi incertae sedis</taxon>
        <taxon>Mucoromycota</taxon>
        <taxon>Mucoromycotina</taxon>
        <taxon>Mucoromycetes</taxon>
        <taxon>Mucorales</taxon>
        <taxon>Mucorineae</taxon>
        <taxon>Mucoraceae</taxon>
        <taxon>Mucor</taxon>
    </lineage>
</organism>
<dbReference type="STRING" id="91626.A0A0C9MP75"/>
<dbReference type="SUPFAM" id="SSF50685">
    <property type="entry name" value="Barwin-like endoglucanases"/>
    <property type="match status" value="1"/>
</dbReference>
<dbReference type="Proteomes" id="UP000053815">
    <property type="component" value="Unassembled WGS sequence"/>
</dbReference>
<feature type="signal peptide" evidence="3">
    <location>
        <begin position="1"/>
        <end position="21"/>
    </location>
</feature>
<dbReference type="InterPro" id="IPR051477">
    <property type="entry name" value="Expansin_CellWall"/>
</dbReference>
<gene>
    <name evidence="5" type="ORF">MAM1_0254c08779</name>
</gene>
<dbReference type="EMBL" id="DF836543">
    <property type="protein sequence ID" value="GAN09254.1"/>
    <property type="molecule type" value="Genomic_DNA"/>
</dbReference>
<evidence type="ECO:0000256" key="2">
    <source>
        <dbReference type="SAM" id="MobiDB-lite"/>
    </source>
</evidence>
<dbReference type="PANTHER" id="PTHR31836">
    <property type="match status" value="1"/>
</dbReference>
<evidence type="ECO:0000256" key="1">
    <source>
        <dbReference type="ARBA" id="ARBA00022729"/>
    </source>
</evidence>
<dbReference type="Gene3D" id="2.40.40.10">
    <property type="entry name" value="RlpA-like domain"/>
    <property type="match status" value="1"/>
</dbReference>
<evidence type="ECO:0000259" key="4">
    <source>
        <dbReference type="Pfam" id="PF03330"/>
    </source>
</evidence>
<dbReference type="OrthoDB" id="406505at2759"/>
<keyword evidence="1 3" id="KW-0732">Signal</keyword>
<protein>
    <submittedName>
        <fullName evidence="5">Riboflavin aldehydeforming enzyme</fullName>
    </submittedName>
</protein>
<keyword evidence="6" id="KW-1185">Reference proteome</keyword>
<reference evidence="5" key="1">
    <citation type="submission" date="2014-09" db="EMBL/GenBank/DDBJ databases">
        <title>Draft genome sequence of an oleaginous Mucoromycotina fungus Mucor ambiguus NBRC6742.</title>
        <authorList>
            <person name="Takeda I."/>
            <person name="Yamane N."/>
            <person name="Morita T."/>
            <person name="Tamano K."/>
            <person name="Machida M."/>
            <person name="Baker S."/>
            <person name="Koike H."/>
        </authorList>
    </citation>
    <scope>NUCLEOTIDE SEQUENCE</scope>
    <source>
        <strain evidence="5">NBRC 6742</strain>
    </source>
</reference>
<feature type="compositionally biased region" description="Basic residues" evidence="2">
    <location>
        <begin position="95"/>
        <end position="105"/>
    </location>
</feature>
<sequence length="257" mass="28992">MKLSVLFLAAVCLYNAAVIIAAPINDNVVNEHVQGIHMPKDTPYVDFSGMDFLQKRKNKHTTTMVKYMTKSKKFKTTLTLTVKGKPRERVLTTTLKHKNNKHHKTASTLKPKESKLKHFKSRSKKHSKKSRHRAKNTKDYSNKHSQESNDSNDFFTNAGKGTFFSPNRGSCGWKNTKNDLIVAVNAPDMANKKHKSDENPNCGRMVEIANESGDKVMAQVADTCPECSKGDLDLSPAAFIKLAPFKQGIVKIRWRYL</sequence>
<dbReference type="AlphaFoldDB" id="A0A0C9MP75"/>
<dbReference type="InterPro" id="IPR009009">
    <property type="entry name" value="RlpA-like_DPBB"/>
</dbReference>
<dbReference type="InterPro" id="IPR036908">
    <property type="entry name" value="RlpA-like_sf"/>
</dbReference>
<dbReference type="PANTHER" id="PTHR31836:SF21">
    <property type="entry name" value="EXPANSIN-LIKE PROTEIN 7"/>
    <property type="match status" value="1"/>
</dbReference>
<accession>A0A0C9MP75</accession>
<feature type="compositionally biased region" description="Basic and acidic residues" evidence="2">
    <location>
        <begin position="136"/>
        <end position="147"/>
    </location>
</feature>
<feature type="chain" id="PRO_5002209519" evidence="3">
    <location>
        <begin position="22"/>
        <end position="257"/>
    </location>
</feature>
<feature type="domain" description="RlpA-like protein double-psi beta-barrel" evidence="4">
    <location>
        <begin position="203"/>
        <end position="253"/>
    </location>
</feature>